<dbReference type="Proteomes" id="UP000054937">
    <property type="component" value="Unassembled WGS sequence"/>
</dbReference>
<proteinExistence type="predicted"/>
<dbReference type="OMA" id="ANEFRND"/>
<organism evidence="2 3">
    <name type="scientific">Pseudocohnilembus persalinus</name>
    <name type="common">Ciliate</name>
    <dbReference type="NCBI Taxonomy" id="266149"/>
    <lineage>
        <taxon>Eukaryota</taxon>
        <taxon>Sar</taxon>
        <taxon>Alveolata</taxon>
        <taxon>Ciliophora</taxon>
        <taxon>Intramacronucleata</taxon>
        <taxon>Oligohymenophorea</taxon>
        <taxon>Scuticociliatia</taxon>
        <taxon>Philasterida</taxon>
        <taxon>Pseudocohnilembidae</taxon>
        <taxon>Pseudocohnilembus</taxon>
    </lineage>
</organism>
<dbReference type="Pfam" id="PF00179">
    <property type="entry name" value="UQ_con"/>
    <property type="match status" value="1"/>
</dbReference>
<sequence>METKSNLKRIQAEKNLLTKEIVQANIIEESKDEQENPIWKISIPGPDGSPYKNYRFIIQVTFKNYPFSFPDIVMITPIFHPDIDSTGQFCLQMLESDKWVPSKKLHQIINLIIAMLLNPSGENSLNKEATEIFKSDVKKFNQKAQEHAKKNAIKN</sequence>
<dbReference type="OrthoDB" id="10249039at2759"/>
<evidence type="ECO:0000313" key="2">
    <source>
        <dbReference type="EMBL" id="KRX04886.1"/>
    </source>
</evidence>
<dbReference type="Gene3D" id="3.10.110.10">
    <property type="entry name" value="Ubiquitin Conjugating Enzyme"/>
    <property type="match status" value="1"/>
</dbReference>
<feature type="domain" description="UBC core" evidence="1">
    <location>
        <begin position="5"/>
        <end position="153"/>
    </location>
</feature>
<protein>
    <submittedName>
        <fullName evidence="2">Ubiquitin-conjugating enzyme/RWD-like protein</fullName>
    </submittedName>
</protein>
<gene>
    <name evidence="2" type="ORF">PPERSA_06520</name>
</gene>
<dbReference type="SMART" id="SM00212">
    <property type="entry name" value="UBCc"/>
    <property type="match status" value="1"/>
</dbReference>
<reference evidence="2 3" key="1">
    <citation type="journal article" date="2015" name="Sci. Rep.">
        <title>Genome of the facultative scuticociliatosis pathogen Pseudocohnilembus persalinus provides insight into its virulence through horizontal gene transfer.</title>
        <authorList>
            <person name="Xiong J."/>
            <person name="Wang G."/>
            <person name="Cheng J."/>
            <person name="Tian M."/>
            <person name="Pan X."/>
            <person name="Warren A."/>
            <person name="Jiang C."/>
            <person name="Yuan D."/>
            <person name="Miao W."/>
        </authorList>
    </citation>
    <scope>NUCLEOTIDE SEQUENCE [LARGE SCALE GENOMIC DNA]</scope>
    <source>
        <strain evidence="2">36N120E</strain>
    </source>
</reference>
<dbReference type="SUPFAM" id="SSF54495">
    <property type="entry name" value="UBC-like"/>
    <property type="match status" value="1"/>
</dbReference>
<accession>A0A0V0QRK1</accession>
<dbReference type="InParanoid" id="A0A0V0QRK1"/>
<name>A0A0V0QRK1_PSEPJ</name>
<keyword evidence="3" id="KW-1185">Reference proteome</keyword>
<dbReference type="PANTHER" id="PTHR24067">
    <property type="entry name" value="UBIQUITIN-CONJUGATING ENZYME E2"/>
    <property type="match status" value="1"/>
</dbReference>
<dbReference type="InterPro" id="IPR000608">
    <property type="entry name" value="UBC"/>
</dbReference>
<dbReference type="InterPro" id="IPR016135">
    <property type="entry name" value="UBQ-conjugating_enzyme/RWD"/>
</dbReference>
<dbReference type="EMBL" id="LDAU01000110">
    <property type="protein sequence ID" value="KRX04886.1"/>
    <property type="molecule type" value="Genomic_DNA"/>
</dbReference>
<evidence type="ECO:0000259" key="1">
    <source>
        <dbReference type="PROSITE" id="PS50127"/>
    </source>
</evidence>
<dbReference type="PROSITE" id="PS50127">
    <property type="entry name" value="UBC_2"/>
    <property type="match status" value="1"/>
</dbReference>
<evidence type="ECO:0000313" key="3">
    <source>
        <dbReference type="Proteomes" id="UP000054937"/>
    </source>
</evidence>
<dbReference type="InterPro" id="IPR050113">
    <property type="entry name" value="Ub_conjugating_enzyme"/>
</dbReference>
<dbReference type="AlphaFoldDB" id="A0A0V0QRK1"/>
<comment type="caution">
    <text evidence="2">The sequence shown here is derived from an EMBL/GenBank/DDBJ whole genome shotgun (WGS) entry which is preliminary data.</text>
</comment>